<feature type="compositionally biased region" description="Basic and acidic residues" evidence="1">
    <location>
        <begin position="123"/>
        <end position="134"/>
    </location>
</feature>
<keyword evidence="2" id="KW-0418">Kinase</keyword>
<dbReference type="GO" id="GO:0004550">
    <property type="term" value="F:nucleoside diphosphate kinase activity"/>
    <property type="evidence" value="ECO:0007669"/>
    <property type="project" value="UniProtKB-EC"/>
</dbReference>
<feature type="region of interest" description="Disordered" evidence="1">
    <location>
        <begin position="1"/>
        <end position="134"/>
    </location>
</feature>
<dbReference type="AlphaFoldDB" id="A0A6J4MMR3"/>
<feature type="compositionally biased region" description="Basic residues" evidence="1">
    <location>
        <begin position="59"/>
        <end position="89"/>
    </location>
</feature>
<protein>
    <submittedName>
        <fullName evidence="2">Nucleoside diphosphate kinase</fullName>
        <ecNumber evidence="2">2.7.4.6</ecNumber>
    </submittedName>
</protein>
<keyword evidence="2" id="KW-0808">Transferase</keyword>
<name>A0A6J4MMR3_9ACTN</name>
<feature type="non-terminal residue" evidence="2">
    <location>
        <position position="1"/>
    </location>
</feature>
<sequence length="134" mass="15414">AAHPRPRQARRRTPRPRRRGHLAAGEEGADARRDGAAHPRPSHGRGALRRAPRAPVLRRAGRLHHRRPARRDGRRRAERRRRHTPPHGRHQPDGGHPRLPARRLRAGDRPEPRARLGLRAVGHPRDRHLLPRPL</sequence>
<reference evidence="2" key="1">
    <citation type="submission" date="2020-02" db="EMBL/GenBank/DDBJ databases">
        <authorList>
            <person name="Meier V. D."/>
        </authorList>
    </citation>
    <scope>NUCLEOTIDE SEQUENCE</scope>
    <source>
        <strain evidence="2">AVDCRST_MAG16</strain>
    </source>
</reference>
<accession>A0A6J4MMR3</accession>
<feature type="compositionally biased region" description="Basic and acidic residues" evidence="1">
    <location>
        <begin position="105"/>
        <end position="114"/>
    </location>
</feature>
<gene>
    <name evidence="2" type="ORF">AVDCRST_MAG16-3056</name>
</gene>
<dbReference type="EC" id="2.7.4.6" evidence="2"/>
<organism evidence="2">
    <name type="scientific">uncultured Frankineae bacterium</name>
    <dbReference type="NCBI Taxonomy" id="437475"/>
    <lineage>
        <taxon>Bacteria</taxon>
        <taxon>Bacillati</taxon>
        <taxon>Actinomycetota</taxon>
        <taxon>Actinomycetes</taxon>
        <taxon>Frankiales</taxon>
        <taxon>environmental samples</taxon>
    </lineage>
</organism>
<feature type="compositionally biased region" description="Basic residues" evidence="1">
    <location>
        <begin position="40"/>
        <end position="52"/>
    </location>
</feature>
<feature type="compositionally biased region" description="Basic residues" evidence="1">
    <location>
        <begin position="1"/>
        <end position="21"/>
    </location>
</feature>
<feature type="non-terminal residue" evidence="2">
    <location>
        <position position="134"/>
    </location>
</feature>
<evidence type="ECO:0000256" key="1">
    <source>
        <dbReference type="SAM" id="MobiDB-lite"/>
    </source>
</evidence>
<proteinExistence type="predicted"/>
<dbReference type="EMBL" id="CADCUE010000288">
    <property type="protein sequence ID" value="CAA9361394.1"/>
    <property type="molecule type" value="Genomic_DNA"/>
</dbReference>
<evidence type="ECO:0000313" key="2">
    <source>
        <dbReference type="EMBL" id="CAA9361394.1"/>
    </source>
</evidence>